<keyword evidence="10 13" id="KW-0472">Membrane</keyword>
<dbReference type="PANTHER" id="PTHR11351">
    <property type="entry name" value="ACYL-COA DESATURASE"/>
    <property type="match status" value="1"/>
</dbReference>
<protein>
    <submittedName>
        <fullName evidence="17">Acyl-CoA Delta(11) desaturase-like</fullName>
    </submittedName>
    <submittedName>
        <fullName evidence="15">SFRICE_027791</fullName>
    </submittedName>
</protein>
<dbReference type="GO" id="GO:0004768">
    <property type="term" value="F:stearoyl-CoA 9-desaturase activity"/>
    <property type="evidence" value="ECO:0007669"/>
    <property type="project" value="TreeGrafter"/>
</dbReference>
<keyword evidence="6 13" id="KW-1133">Transmembrane helix</keyword>
<accession>A0A2H1X0N9</accession>
<comment type="domain">
    <text evidence="12">The histidine box domains are involved in binding the catalytic metal ions.</text>
</comment>
<keyword evidence="8" id="KW-0408">Iron</keyword>
<dbReference type="GeneID" id="118268131"/>
<name>A0A2H1X0N9_SPOFR</name>
<keyword evidence="11 12" id="KW-0275">Fatty acid biosynthesis</keyword>
<evidence type="ECO:0000256" key="3">
    <source>
        <dbReference type="ARBA" id="ARBA00022516"/>
    </source>
</evidence>
<feature type="domain" description="Fatty acid desaturase" evidence="14">
    <location>
        <begin position="55"/>
        <end position="268"/>
    </location>
</feature>
<dbReference type="AlphaFoldDB" id="A0A2H1X0N9"/>
<evidence type="ECO:0000313" key="17">
    <source>
        <dbReference type="RefSeq" id="XP_035438325.1"/>
    </source>
</evidence>
<feature type="transmembrane region" description="Helical" evidence="13">
    <location>
        <begin position="59"/>
        <end position="81"/>
    </location>
</feature>
<evidence type="ECO:0000256" key="6">
    <source>
        <dbReference type="ARBA" id="ARBA00022989"/>
    </source>
</evidence>
<evidence type="ECO:0000256" key="13">
    <source>
        <dbReference type="SAM" id="Phobius"/>
    </source>
</evidence>
<feature type="transmembrane region" description="Helical" evidence="13">
    <location>
        <begin position="27"/>
        <end position="47"/>
    </location>
</feature>
<dbReference type="GO" id="GO:0006636">
    <property type="term" value="P:unsaturated fatty acid biosynthetic process"/>
    <property type="evidence" value="ECO:0007669"/>
    <property type="project" value="TreeGrafter"/>
</dbReference>
<sequence length="322" mass="37478">MGNSKEELGFVSKVREFEKWMGFQTKIKWTVAFIALAYHILAVYWCYHYTLPVKWQTVLFAYMMFVFSGFGITGGAHRYWAHRTFKASTPLRIIMILGFASAGQNTLRQWVRNHRVHHKYSDTDSDPHNRERGLFFSHIGWLLMHKNSAVVSKFNEIDMSDIDNDPIVKWHTKYVDIVNPLACAVIPTLVGILLWGEDWRVAIAWQCFIRMMAVYHSELTVNSLGHTLGYKPYNQSIRPAENVFIAAITGGEGWHNFHHAFPFDYKTSELPHGIDTTTRLIHLFETFGWVQDKREVSPETIKKYSLQHCEGIEQIKMAEKEF</sequence>
<evidence type="ECO:0000313" key="15">
    <source>
        <dbReference type="EMBL" id="SOQ58905.1"/>
    </source>
</evidence>
<comment type="cofactor">
    <cofactor evidence="12">
        <name>Fe(2+)</name>
        <dbReference type="ChEBI" id="CHEBI:29033"/>
    </cofactor>
</comment>
<dbReference type="CDD" id="cd03505">
    <property type="entry name" value="Delta9-FADS-like"/>
    <property type="match status" value="1"/>
</dbReference>
<evidence type="ECO:0000256" key="1">
    <source>
        <dbReference type="ARBA" id="ARBA00004141"/>
    </source>
</evidence>
<evidence type="ECO:0000256" key="11">
    <source>
        <dbReference type="ARBA" id="ARBA00023160"/>
    </source>
</evidence>
<evidence type="ECO:0000256" key="2">
    <source>
        <dbReference type="ARBA" id="ARBA00009295"/>
    </source>
</evidence>
<keyword evidence="9" id="KW-0443">Lipid metabolism</keyword>
<evidence type="ECO:0000256" key="4">
    <source>
        <dbReference type="ARBA" id="ARBA00022692"/>
    </source>
</evidence>
<evidence type="ECO:0000256" key="10">
    <source>
        <dbReference type="ARBA" id="ARBA00023136"/>
    </source>
</evidence>
<dbReference type="EMBL" id="ODYU01012535">
    <property type="protein sequence ID" value="SOQ58905.1"/>
    <property type="molecule type" value="Genomic_DNA"/>
</dbReference>
<evidence type="ECO:0000256" key="5">
    <source>
        <dbReference type="ARBA" id="ARBA00022832"/>
    </source>
</evidence>
<evidence type="ECO:0000256" key="8">
    <source>
        <dbReference type="ARBA" id="ARBA00023004"/>
    </source>
</evidence>
<keyword evidence="7 12" id="KW-0560">Oxidoreductase</keyword>
<keyword evidence="4 12" id="KW-0812">Transmembrane</keyword>
<dbReference type="InterPro" id="IPR005804">
    <property type="entry name" value="FA_desaturase_dom"/>
</dbReference>
<comment type="similarity">
    <text evidence="2 12">Belongs to the fatty acid desaturase type 1 family.</text>
</comment>
<dbReference type="PANTHER" id="PTHR11351:SF31">
    <property type="entry name" value="DESATURASE 1, ISOFORM A-RELATED"/>
    <property type="match status" value="1"/>
</dbReference>
<dbReference type="RefSeq" id="XP_035438325.1">
    <property type="nucleotide sequence ID" value="XM_035582432.2"/>
</dbReference>
<dbReference type="Pfam" id="PF00487">
    <property type="entry name" value="FA_desaturase"/>
    <property type="match status" value="1"/>
</dbReference>
<dbReference type="InterPro" id="IPR015876">
    <property type="entry name" value="Acyl-CoA_DS"/>
</dbReference>
<comment type="subcellular location">
    <subcellularLocation>
        <location evidence="1">Membrane</location>
        <topology evidence="1">Multi-pass membrane protein</topology>
    </subcellularLocation>
</comment>
<dbReference type="PRINTS" id="PR00075">
    <property type="entry name" value="FACDDSATRASE"/>
</dbReference>
<gene>
    <name evidence="17" type="primary">LOC118268131</name>
    <name evidence="15" type="ORF">SFRICE_027791</name>
</gene>
<evidence type="ECO:0000256" key="12">
    <source>
        <dbReference type="RuleBase" id="RU000581"/>
    </source>
</evidence>
<keyword evidence="3 12" id="KW-0444">Lipid biosynthesis</keyword>
<dbReference type="Proteomes" id="UP000829999">
    <property type="component" value="Chromosome 29"/>
</dbReference>
<organism evidence="15">
    <name type="scientific">Spodoptera frugiperda</name>
    <name type="common">Fall armyworm</name>
    <dbReference type="NCBI Taxonomy" id="7108"/>
    <lineage>
        <taxon>Eukaryota</taxon>
        <taxon>Metazoa</taxon>
        <taxon>Ecdysozoa</taxon>
        <taxon>Arthropoda</taxon>
        <taxon>Hexapoda</taxon>
        <taxon>Insecta</taxon>
        <taxon>Pterygota</taxon>
        <taxon>Neoptera</taxon>
        <taxon>Endopterygota</taxon>
        <taxon>Lepidoptera</taxon>
        <taxon>Glossata</taxon>
        <taxon>Ditrysia</taxon>
        <taxon>Noctuoidea</taxon>
        <taxon>Noctuidae</taxon>
        <taxon>Amphipyrinae</taxon>
        <taxon>Spodoptera</taxon>
    </lineage>
</organism>
<evidence type="ECO:0000256" key="7">
    <source>
        <dbReference type="ARBA" id="ARBA00023002"/>
    </source>
</evidence>
<evidence type="ECO:0000256" key="9">
    <source>
        <dbReference type="ARBA" id="ARBA00023098"/>
    </source>
</evidence>
<keyword evidence="16" id="KW-1185">Reference proteome</keyword>
<dbReference type="OrthoDB" id="10260134at2759"/>
<evidence type="ECO:0000259" key="14">
    <source>
        <dbReference type="Pfam" id="PF00487"/>
    </source>
</evidence>
<keyword evidence="5" id="KW-0276">Fatty acid metabolism</keyword>
<dbReference type="GO" id="GO:0005789">
    <property type="term" value="C:endoplasmic reticulum membrane"/>
    <property type="evidence" value="ECO:0007669"/>
    <property type="project" value="TreeGrafter"/>
</dbReference>
<reference evidence="17" key="2">
    <citation type="submission" date="2025-04" db="UniProtKB">
        <authorList>
            <consortium name="RefSeq"/>
        </authorList>
    </citation>
    <scope>IDENTIFICATION</scope>
    <source>
        <tissue evidence="17">Whole larval tissue</tissue>
    </source>
</reference>
<evidence type="ECO:0000313" key="16">
    <source>
        <dbReference type="Proteomes" id="UP000829999"/>
    </source>
</evidence>
<proteinExistence type="inferred from homology"/>
<dbReference type="GO" id="GO:0005506">
    <property type="term" value="F:iron ion binding"/>
    <property type="evidence" value="ECO:0007669"/>
    <property type="project" value="TreeGrafter"/>
</dbReference>
<reference evidence="15" key="1">
    <citation type="submission" date="2016-07" db="EMBL/GenBank/DDBJ databases">
        <authorList>
            <person name="Bretaudeau A."/>
        </authorList>
    </citation>
    <scope>NUCLEOTIDE SEQUENCE</scope>
    <source>
        <strain evidence="15">Rice</strain>
        <tissue evidence="15">Whole body</tissue>
    </source>
</reference>